<feature type="domain" description="ABC transmembrane type-1" evidence="8">
    <location>
        <begin position="72"/>
        <end position="252"/>
    </location>
</feature>
<sequence>MARSFSRYFEPKKEIPRRVYLTISASVGILVLIFWSFLSYGGFVEGDFLPTPSAVLSALFTLLADGSLARNAWASFVEIMTGFILSSLIAVPLGVLVGSFRVVQAALEPIVNFFRYLPISALIPLLILWVGIGLEEKIAIIFLGTFFNQLIMVADASAAVPSDLLDVAYTLGANRRMVVSRVLVPATMPGIMDALRVSMGVAWTYVVIAELVASREGLGYLVLNASRGLYTDQIFVGILVLGTLGLIFDRLLRLAKERLLPWSSDV</sequence>
<gene>
    <name evidence="9" type="ORF">MPL3365_130553</name>
</gene>
<keyword evidence="2 7" id="KW-0813">Transport</keyword>
<dbReference type="PROSITE" id="PS50928">
    <property type="entry name" value="ABC_TM1"/>
    <property type="match status" value="1"/>
</dbReference>
<feature type="transmembrane region" description="Helical" evidence="7">
    <location>
        <begin position="79"/>
        <end position="101"/>
    </location>
</feature>
<feature type="transmembrane region" description="Helical" evidence="7">
    <location>
        <begin position="182"/>
        <end position="208"/>
    </location>
</feature>
<evidence type="ECO:0000313" key="9">
    <source>
        <dbReference type="EMBL" id="CDX51596.1"/>
    </source>
</evidence>
<dbReference type="InterPro" id="IPR000515">
    <property type="entry name" value="MetI-like"/>
</dbReference>
<dbReference type="InterPro" id="IPR035906">
    <property type="entry name" value="MetI-like_sf"/>
</dbReference>
<evidence type="ECO:0000256" key="7">
    <source>
        <dbReference type="RuleBase" id="RU363032"/>
    </source>
</evidence>
<keyword evidence="4 7" id="KW-0812">Transmembrane</keyword>
<dbReference type="Gene3D" id="1.10.3720.10">
    <property type="entry name" value="MetI-like"/>
    <property type="match status" value="1"/>
</dbReference>
<protein>
    <submittedName>
        <fullName evidence="9">Binding-protein dependent transport system inner membrane protein</fullName>
    </submittedName>
</protein>
<keyword evidence="5 7" id="KW-1133">Transmembrane helix</keyword>
<evidence type="ECO:0000256" key="3">
    <source>
        <dbReference type="ARBA" id="ARBA00022475"/>
    </source>
</evidence>
<dbReference type="Proteomes" id="UP000046122">
    <property type="component" value="Unassembled WGS sequence"/>
</dbReference>
<evidence type="ECO:0000256" key="1">
    <source>
        <dbReference type="ARBA" id="ARBA00004651"/>
    </source>
</evidence>
<dbReference type="EMBL" id="CCNE01000005">
    <property type="protein sequence ID" value="CDX51596.1"/>
    <property type="molecule type" value="Genomic_DNA"/>
</dbReference>
<dbReference type="PANTHER" id="PTHR30151">
    <property type="entry name" value="ALKANE SULFONATE ABC TRANSPORTER-RELATED, MEMBRANE SUBUNIT"/>
    <property type="match status" value="1"/>
</dbReference>
<evidence type="ECO:0000256" key="2">
    <source>
        <dbReference type="ARBA" id="ARBA00022448"/>
    </source>
</evidence>
<name>A0A090G3H6_MESPL</name>
<dbReference type="AlphaFoldDB" id="A0A090G3H6"/>
<dbReference type="GO" id="GO:0005886">
    <property type="term" value="C:plasma membrane"/>
    <property type="evidence" value="ECO:0007669"/>
    <property type="project" value="UniProtKB-SubCell"/>
</dbReference>
<feature type="transmembrane region" description="Helical" evidence="7">
    <location>
        <begin position="138"/>
        <end position="161"/>
    </location>
</feature>
<evidence type="ECO:0000256" key="4">
    <source>
        <dbReference type="ARBA" id="ARBA00022692"/>
    </source>
</evidence>
<feature type="transmembrane region" description="Helical" evidence="7">
    <location>
        <begin position="20"/>
        <end position="43"/>
    </location>
</feature>
<evidence type="ECO:0000259" key="8">
    <source>
        <dbReference type="PROSITE" id="PS50928"/>
    </source>
</evidence>
<feature type="transmembrane region" description="Helical" evidence="7">
    <location>
        <begin position="228"/>
        <end position="248"/>
    </location>
</feature>
<reference evidence="9 10" key="1">
    <citation type="submission" date="2014-08" db="EMBL/GenBank/DDBJ databases">
        <authorList>
            <person name="Moulin Lionel"/>
        </authorList>
    </citation>
    <scope>NUCLEOTIDE SEQUENCE [LARGE SCALE GENOMIC DNA]</scope>
</reference>
<comment type="subcellular location">
    <subcellularLocation>
        <location evidence="1 7">Cell membrane</location>
        <topology evidence="1 7">Multi-pass membrane protein</topology>
    </subcellularLocation>
</comment>
<evidence type="ECO:0000313" key="10">
    <source>
        <dbReference type="Proteomes" id="UP000046122"/>
    </source>
</evidence>
<dbReference type="Pfam" id="PF00528">
    <property type="entry name" value="BPD_transp_1"/>
    <property type="match status" value="1"/>
</dbReference>
<dbReference type="CDD" id="cd06261">
    <property type="entry name" value="TM_PBP2"/>
    <property type="match status" value="1"/>
</dbReference>
<accession>A0A090G3H6</accession>
<organism evidence="9 10">
    <name type="scientific">Mesorhizobium plurifarium</name>
    <dbReference type="NCBI Taxonomy" id="69974"/>
    <lineage>
        <taxon>Bacteria</taxon>
        <taxon>Pseudomonadati</taxon>
        <taxon>Pseudomonadota</taxon>
        <taxon>Alphaproteobacteria</taxon>
        <taxon>Hyphomicrobiales</taxon>
        <taxon>Phyllobacteriaceae</taxon>
        <taxon>Mesorhizobium</taxon>
    </lineage>
</organism>
<keyword evidence="3" id="KW-1003">Cell membrane</keyword>
<evidence type="ECO:0000256" key="5">
    <source>
        <dbReference type="ARBA" id="ARBA00022989"/>
    </source>
</evidence>
<dbReference type="PANTHER" id="PTHR30151:SF0">
    <property type="entry name" value="ABC TRANSPORTER PERMEASE PROTEIN MJ0413-RELATED"/>
    <property type="match status" value="1"/>
</dbReference>
<dbReference type="SUPFAM" id="SSF161098">
    <property type="entry name" value="MetI-like"/>
    <property type="match status" value="1"/>
</dbReference>
<feature type="transmembrane region" description="Helical" evidence="7">
    <location>
        <begin position="113"/>
        <end position="132"/>
    </location>
</feature>
<evidence type="ECO:0000256" key="6">
    <source>
        <dbReference type="ARBA" id="ARBA00023136"/>
    </source>
</evidence>
<keyword evidence="6 7" id="KW-0472">Membrane</keyword>
<proteinExistence type="inferred from homology"/>
<dbReference type="GO" id="GO:0055085">
    <property type="term" value="P:transmembrane transport"/>
    <property type="evidence" value="ECO:0007669"/>
    <property type="project" value="InterPro"/>
</dbReference>
<comment type="similarity">
    <text evidence="7">Belongs to the binding-protein-dependent transport system permease family.</text>
</comment>